<keyword evidence="6 8" id="KW-0472">Membrane</keyword>
<keyword evidence="7" id="KW-0653">Protein transport</keyword>
<sequence>MSKFKKNKKKDAPGITTASLPDIVFMLLCFFMVVTKMRDADVKVRVRIPQATELQKLEKKSMVSHIFIGPPSPVYQAQFGSAPKIQLNDAFAKPEDIMQFVNVERSAINPERHNEMTCAMKIDGEVKMGLITDVKTELRKANFRRVSYLANKRAQ</sequence>
<dbReference type="Pfam" id="PF02472">
    <property type="entry name" value="ExbD"/>
    <property type="match status" value="1"/>
</dbReference>
<keyword evidence="7" id="KW-0813">Transport</keyword>
<keyword evidence="3" id="KW-1003">Cell membrane</keyword>
<dbReference type="EMBL" id="JH719942">
    <property type="protein sequence ID" value="EJF52526.1"/>
    <property type="molecule type" value="Genomic_DNA"/>
</dbReference>
<dbReference type="GO" id="GO:0015031">
    <property type="term" value="P:protein transport"/>
    <property type="evidence" value="ECO:0007669"/>
    <property type="project" value="UniProtKB-KW"/>
</dbReference>
<evidence type="ECO:0000256" key="6">
    <source>
        <dbReference type="ARBA" id="ARBA00023136"/>
    </source>
</evidence>
<dbReference type="GO" id="GO:0022857">
    <property type="term" value="F:transmembrane transporter activity"/>
    <property type="evidence" value="ECO:0007669"/>
    <property type="project" value="InterPro"/>
</dbReference>
<keyword evidence="5 8" id="KW-1133">Transmembrane helix</keyword>
<evidence type="ECO:0000256" key="1">
    <source>
        <dbReference type="ARBA" id="ARBA00004162"/>
    </source>
</evidence>
<dbReference type="HOGENOM" id="CLU_139779_0_0_10"/>
<gene>
    <name evidence="9" type="ORF">SapgrDRAFT_0785</name>
</gene>
<accession>J0XU74</accession>
<evidence type="ECO:0000313" key="10">
    <source>
        <dbReference type="Proteomes" id="UP000005113"/>
    </source>
</evidence>
<evidence type="ECO:0000256" key="5">
    <source>
        <dbReference type="ARBA" id="ARBA00022989"/>
    </source>
</evidence>
<evidence type="ECO:0000256" key="8">
    <source>
        <dbReference type="SAM" id="Phobius"/>
    </source>
</evidence>
<proteinExistence type="inferred from homology"/>
<evidence type="ECO:0000256" key="2">
    <source>
        <dbReference type="ARBA" id="ARBA00005811"/>
    </source>
</evidence>
<dbReference type="OrthoDB" id="9810103at2"/>
<dbReference type="GO" id="GO:0005886">
    <property type="term" value="C:plasma membrane"/>
    <property type="evidence" value="ECO:0007669"/>
    <property type="project" value="UniProtKB-SubCell"/>
</dbReference>
<comment type="subcellular location">
    <subcellularLocation>
        <location evidence="1">Cell membrane</location>
        <topology evidence="1">Single-pass membrane protein</topology>
    </subcellularLocation>
    <subcellularLocation>
        <location evidence="7">Cell membrane</location>
        <topology evidence="7">Single-pass type II membrane protein</topology>
    </subcellularLocation>
</comment>
<protein>
    <submittedName>
        <fullName evidence="9">Biopolymer transport protein</fullName>
    </submittedName>
</protein>
<organism evidence="9 10">
    <name type="scientific">Saprospira grandis DSM 2844</name>
    <dbReference type="NCBI Taxonomy" id="694433"/>
    <lineage>
        <taxon>Bacteria</taxon>
        <taxon>Pseudomonadati</taxon>
        <taxon>Bacteroidota</taxon>
        <taxon>Saprospiria</taxon>
        <taxon>Saprospirales</taxon>
        <taxon>Saprospiraceae</taxon>
        <taxon>Saprospira</taxon>
    </lineage>
</organism>
<dbReference type="InterPro" id="IPR003400">
    <property type="entry name" value="ExbD"/>
</dbReference>
<evidence type="ECO:0000256" key="4">
    <source>
        <dbReference type="ARBA" id="ARBA00022692"/>
    </source>
</evidence>
<evidence type="ECO:0000256" key="7">
    <source>
        <dbReference type="RuleBase" id="RU003879"/>
    </source>
</evidence>
<dbReference type="Proteomes" id="UP000005113">
    <property type="component" value="Unassembled WGS sequence"/>
</dbReference>
<dbReference type="AlphaFoldDB" id="J0XU74"/>
<name>J0XU74_9BACT</name>
<feature type="transmembrane region" description="Helical" evidence="8">
    <location>
        <begin position="12"/>
        <end position="34"/>
    </location>
</feature>
<keyword evidence="4 7" id="KW-0812">Transmembrane</keyword>
<comment type="similarity">
    <text evidence="2 7">Belongs to the ExbD/TolR family.</text>
</comment>
<evidence type="ECO:0000256" key="3">
    <source>
        <dbReference type="ARBA" id="ARBA00022475"/>
    </source>
</evidence>
<dbReference type="RefSeq" id="WP_002657545.1">
    <property type="nucleotide sequence ID" value="NZ_JH719942.1"/>
</dbReference>
<reference evidence="10" key="1">
    <citation type="journal article" date="2012" name="Stand. Genomic Sci.">
        <title>Permanent draft genome sequence of the gliding predator Saprospira grandis strain Sa g1 (= HR1).</title>
        <authorList>
            <person name="Mavromatis K."/>
            <person name="Chertkov O."/>
            <person name="Lapidus A."/>
            <person name="Nolan M."/>
            <person name="Lucas S."/>
            <person name="Tice H."/>
            <person name="Del Rio T.G."/>
            <person name="Cheng J.F."/>
            <person name="Han C."/>
            <person name="Tapia R."/>
            <person name="Bruce D."/>
            <person name="Goodwin L.A."/>
            <person name="Pitluck S."/>
            <person name="Huntemann M."/>
            <person name="Liolios K."/>
            <person name="Pagani I."/>
            <person name="Ivanova N."/>
            <person name="Mikhailova N."/>
            <person name="Pati A."/>
            <person name="Chen A."/>
            <person name="Palaniappan K."/>
            <person name="Land M."/>
            <person name="Brambilla E.M."/>
            <person name="Rohde M."/>
            <person name="Spring S."/>
            <person name="Goker M."/>
            <person name="Detter J.C."/>
            <person name="Bristow J."/>
            <person name="Eisen J.A."/>
            <person name="Markowitz V."/>
            <person name="Hugenholtz P."/>
            <person name="Kyrpides N.C."/>
            <person name="Klenk H.P."/>
            <person name="Woyke T."/>
        </authorList>
    </citation>
    <scope>NUCLEOTIDE SEQUENCE [LARGE SCALE GENOMIC DNA]</scope>
    <source>
        <strain evidence="10">DSM 2844</strain>
    </source>
</reference>
<evidence type="ECO:0000313" key="9">
    <source>
        <dbReference type="EMBL" id="EJF52526.1"/>
    </source>
</evidence>